<feature type="compositionally biased region" description="Acidic residues" evidence="1">
    <location>
        <begin position="176"/>
        <end position="195"/>
    </location>
</feature>
<accession>A0A5B8Y5K6</accession>
<proteinExistence type="predicted"/>
<name>A0A4Y6PNE9_PERCE</name>
<dbReference type="OrthoDB" id="10015597at2"/>
<evidence type="ECO:0000313" key="2">
    <source>
        <dbReference type="EMBL" id="QDG49838.1"/>
    </source>
</evidence>
<feature type="compositionally biased region" description="Acidic residues" evidence="1">
    <location>
        <begin position="118"/>
        <end position="131"/>
    </location>
</feature>
<keyword evidence="3" id="KW-1185">Reference proteome</keyword>
<feature type="compositionally biased region" description="Low complexity" evidence="1">
    <location>
        <begin position="68"/>
        <end position="80"/>
    </location>
</feature>
<evidence type="ECO:0000256" key="1">
    <source>
        <dbReference type="SAM" id="MobiDB-lite"/>
    </source>
</evidence>
<sequence>MDEQSENEPRARGDGNSESIYDTLEADVLEESKKAANKGGEDDEVLLSDVAVTAEFDYIDLDDESEASEASNEPEAPAGADAPMAGITKKKANNNKASTKSNSMTDSHGGPITRALDDFDSFLDGADDQDDLASPASPTSGPELVSSDPNLSSGGGGAWGFDQPQVSGVFSRYEEETGESDSDEFDLFDEEEGEEPRERTLQEIVSAHEKQLRRLERRVAYQKEVIQVVSELLVEARVISKRELKKRLRALRDKS</sequence>
<protein>
    <submittedName>
        <fullName evidence="2">Uncharacterized protein</fullName>
    </submittedName>
</protein>
<feature type="region of interest" description="Disordered" evidence="1">
    <location>
        <begin position="1"/>
        <end position="23"/>
    </location>
</feature>
<accession>A0A4Y6PNE9</accession>
<feature type="compositionally biased region" description="Acidic residues" evidence="1">
    <location>
        <begin position="57"/>
        <end position="67"/>
    </location>
</feature>
<reference evidence="2 3" key="1">
    <citation type="submission" date="2019-06" db="EMBL/GenBank/DDBJ databases">
        <title>Persicimonas caeni gen. nov., sp. nov., a predatory bacterium isolated from solar saltern.</title>
        <authorList>
            <person name="Wang S."/>
        </authorList>
    </citation>
    <scope>NUCLEOTIDE SEQUENCE [LARGE SCALE GENOMIC DNA]</scope>
    <source>
        <strain evidence="2 3">YN101</strain>
    </source>
</reference>
<organism evidence="2 3">
    <name type="scientific">Persicimonas caeni</name>
    <dbReference type="NCBI Taxonomy" id="2292766"/>
    <lineage>
        <taxon>Bacteria</taxon>
        <taxon>Deltaproteobacteria</taxon>
        <taxon>Bradymonadales</taxon>
        <taxon>Bradymonadaceae</taxon>
        <taxon>Persicimonas</taxon>
    </lineage>
</organism>
<feature type="compositionally biased region" description="Low complexity" evidence="1">
    <location>
        <begin position="94"/>
        <end position="103"/>
    </location>
</feature>
<feature type="region of interest" description="Disordered" evidence="1">
    <location>
        <begin position="57"/>
        <end position="200"/>
    </location>
</feature>
<gene>
    <name evidence="2" type="ORF">FIV42_03510</name>
</gene>
<dbReference type="Proteomes" id="UP000315995">
    <property type="component" value="Chromosome"/>
</dbReference>
<dbReference type="RefSeq" id="WP_141196335.1">
    <property type="nucleotide sequence ID" value="NZ_CP041186.1"/>
</dbReference>
<dbReference type="EMBL" id="CP041186">
    <property type="protein sequence ID" value="QDG49838.1"/>
    <property type="molecule type" value="Genomic_DNA"/>
</dbReference>
<evidence type="ECO:0000313" key="3">
    <source>
        <dbReference type="Proteomes" id="UP000315995"/>
    </source>
</evidence>
<dbReference type="AlphaFoldDB" id="A0A4Y6PNE9"/>